<dbReference type="PANTHER" id="PTHR47027">
    <property type="entry name" value="REVERSE TRANSCRIPTASE DOMAIN-CONTAINING PROTEIN"/>
    <property type="match status" value="1"/>
</dbReference>
<proteinExistence type="predicted"/>
<organism evidence="1 2">
    <name type="scientific">Periplaneta americana</name>
    <name type="common">American cockroach</name>
    <name type="synonym">Blatta americana</name>
    <dbReference type="NCBI Taxonomy" id="6978"/>
    <lineage>
        <taxon>Eukaryota</taxon>
        <taxon>Metazoa</taxon>
        <taxon>Ecdysozoa</taxon>
        <taxon>Arthropoda</taxon>
        <taxon>Hexapoda</taxon>
        <taxon>Insecta</taxon>
        <taxon>Pterygota</taxon>
        <taxon>Neoptera</taxon>
        <taxon>Polyneoptera</taxon>
        <taxon>Dictyoptera</taxon>
        <taxon>Blattodea</taxon>
        <taxon>Blattoidea</taxon>
        <taxon>Blattidae</taxon>
        <taxon>Blattinae</taxon>
        <taxon>Periplaneta</taxon>
    </lineage>
</organism>
<name>A0ABQ8TWC5_PERAM</name>
<protein>
    <submittedName>
        <fullName evidence="1">Uncharacterized protein</fullName>
    </submittedName>
</protein>
<keyword evidence="2" id="KW-1185">Reference proteome</keyword>
<sequence>MADGVCAEGTDTSVKDSVVKQSVDLISISHKDCLNSNTLNTLKSSFYINGDSGELCSSFRIDGVVGLGVRASAMLCSAGSEFCPNNGDNCRKKRCADRYDSSESSDRKVQDNMEGLELNGIHQLLVYADDVNMLGENPQTIRENAEILLEAIILPVVLYGCETWTLTLKEEQRLRVFENKVSGKIFGAKRDEVTGEWRKLHNAELHALYPSSDVIRNIKSRRLRWAEHVVRMGESRNAYRVLVRRPEGKRPLGG</sequence>
<reference evidence="1 2" key="1">
    <citation type="journal article" date="2022" name="Allergy">
        <title>Genome assembly and annotation of Periplaneta americana reveal a comprehensive cockroach allergen profile.</title>
        <authorList>
            <person name="Wang L."/>
            <person name="Xiong Q."/>
            <person name="Saelim N."/>
            <person name="Wang L."/>
            <person name="Nong W."/>
            <person name="Wan A.T."/>
            <person name="Shi M."/>
            <person name="Liu X."/>
            <person name="Cao Q."/>
            <person name="Hui J.H.L."/>
            <person name="Sookrung N."/>
            <person name="Leung T.F."/>
            <person name="Tungtrongchitr A."/>
            <person name="Tsui S.K.W."/>
        </authorList>
    </citation>
    <scope>NUCLEOTIDE SEQUENCE [LARGE SCALE GENOMIC DNA]</scope>
    <source>
        <strain evidence="1">PWHHKU_190912</strain>
    </source>
</reference>
<gene>
    <name evidence="1" type="ORF">ANN_01865</name>
</gene>
<dbReference type="Proteomes" id="UP001148838">
    <property type="component" value="Unassembled WGS sequence"/>
</dbReference>
<accession>A0ABQ8TWC5</accession>
<evidence type="ECO:0000313" key="2">
    <source>
        <dbReference type="Proteomes" id="UP001148838"/>
    </source>
</evidence>
<dbReference type="PANTHER" id="PTHR47027:SF20">
    <property type="entry name" value="REVERSE TRANSCRIPTASE-LIKE PROTEIN WITH RNA-DIRECTED DNA POLYMERASE DOMAIN"/>
    <property type="match status" value="1"/>
</dbReference>
<comment type="caution">
    <text evidence="1">The sequence shown here is derived from an EMBL/GenBank/DDBJ whole genome shotgun (WGS) entry which is preliminary data.</text>
</comment>
<dbReference type="EMBL" id="JAJSOF020000003">
    <property type="protein sequence ID" value="KAJ4450441.1"/>
    <property type="molecule type" value="Genomic_DNA"/>
</dbReference>
<evidence type="ECO:0000313" key="1">
    <source>
        <dbReference type="EMBL" id="KAJ4450441.1"/>
    </source>
</evidence>